<accession>A0A3B0RXC7</accession>
<proteinExistence type="predicted"/>
<dbReference type="AlphaFoldDB" id="A0A3B0RXC7"/>
<gene>
    <name evidence="1" type="ORF">MNBD_ALPHA04-295</name>
</gene>
<protein>
    <submittedName>
        <fullName evidence="1">Uncharacterized protein</fullName>
    </submittedName>
</protein>
<sequence length="83" mass="9533">MNNTHKIGHIQTYPLTIYRHDYKMTGTDLKLRKTASTILRLIVEETGRHHSGLMPEGLAKPDYIRTAYAPDDLKHLLLNAIYS</sequence>
<organism evidence="1">
    <name type="scientific">hydrothermal vent metagenome</name>
    <dbReference type="NCBI Taxonomy" id="652676"/>
    <lineage>
        <taxon>unclassified sequences</taxon>
        <taxon>metagenomes</taxon>
        <taxon>ecological metagenomes</taxon>
    </lineage>
</organism>
<feature type="non-terminal residue" evidence="1">
    <location>
        <position position="83"/>
    </location>
</feature>
<name>A0A3B0RXC7_9ZZZZ</name>
<dbReference type="EMBL" id="UOEF01000030">
    <property type="protein sequence ID" value="VAV88025.1"/>
    <property type="molecule type" value="Genomic_DNA"/>
</dbReference>
<evidence type="ECO:0000313" key="1">
    <source>
        <dbReference type="EMBL" id="VAV88025.1"/>
    </source>
</evidence>
<reference evidence="1" key="1">
    <citation type="submission" date="2018-06" db="EMBL/GenBank/DDBJ databases">
        <authorList>
            <person name="Zhirakovskaya E."/>
        </authorList>
    </citation>
    <scope>NUCLEOTIDE SEQUENCE</scope>
</reference>